<dbReference type="InterPro" id="IPR032287">
    <property type="entry name" value="DUF4838"/>
</dbReference>
<organism evidence="2 3">
    <name type="scientific">Mesonia aestuariivivens</name>
    <dbReference type="NCBI Taxonomy" id="2796128"/>
    <lineage>
        <taxon>Bacteria</taxon>
        <taxon>Pseudomonadati</taxon>
        <taxon>Bacteroidota</taxon>
        <taxon>Flavobacteriia</taxon>
        <taxon>Flavobacteriales</taxon>
        <taxon>Flavobacteriaceae</taxon>
        <taxon>Mesonia</taxon>
    </lineage>
</organism>
<keyword evidence="3" id="KW-1185">Reference proteome</keyword>
<evidence type="ECO:0000313" key="2">
    <source>
        <dbReference type="EMBL" id="MBW2962867.1"/>
    </source>
</evidence>
<comment type="caution">
    <text evidence="2">The sequence shown here is derived from an EMBL/GenBank/DDBJ whole genome shotgun (WGS) entry which is preliminary data.</text>
</comment>
<protein>
    <submittedName>
        <fullName evidence="2">DUF4838 domain-containing protein</fullName>
    </submittedName>
</protein>
<reference evidence="2 3" key="1">
    <citation type="submission" date="2021-07" db="EMBL/GenBank/DDBJ databases">
        <title>Mesonia aestuariivivens sp. nov., isolated from a tidal flat.</title>
        <authorList>
            <person name="Kim Y.-O."/>
            <person name="Yoon J.-H."/>
        </authorList>
    </citation>
    <scope>NUCLEOTIDE SEQUENCE [LARGE SCALE GENOMIC DNA]</scope>
    <source>
        <strain evidence="2 3">JHPTF-M18</strain>
    </source>
</reference>
<proteinExistence type="predicted"/>
<accession>A0ABS6W5R7</accession>
<dbReference type="EMBL" id="JAHWDF010000019">
    <property type="protein sequence ID" value="MBW2962867.1"/>
    <property type="molecule type" value="Genomic_DNA"/>
</dbReference>
<name>A0ABS6W5R7_9FLAO</name>
<feature type="chain" id="PRO_5047252284" evidence="1">
    <location>
        <begin position="26"/>
        <end position="588"/>
    </location>
</feature>
<evidence type="ECO:0000256" key="1">
    <source>
        <dbReference type="SAM" id="SignalP"/>
    </source>
</evidence>
<dbReference type="Pfam" id="PF16126">
    <property type="entry name" value="DUF4838"/>
    <property type="match status" value="1"/>
</dbReference>
<dbReference type="Proteomes" id="UP000719267">
    <property type="component" value="Unassembled WGS sequence"/>
</dbReference>
<dbReference type="PANTHER" id="PTHR47406:SF2">
    <property type="entry name" value="ALPHA GLUCURONIDASE N-TERMINAL DOMAIN-CONTAINING PROTEIN"/>
    <property type="match status" value="1"/>
</dbReference>
<evidence type="ECO:0000313" key="3">
    <source>
        <dbReference type="Proteomes" id="UP000719267"/>
    </source>
</evidence>
<gene>
    <name evidence="2" type="ORF">KW502_13820</name>
</gene>
<keyword evidence="1" id="KW-0732">Signal</keyword>
<feature type="signal peptide" evidence="1">
    <location>
        <begin position="1"/>
        <end position="25"/>
    </location>
</feature>
<dbReference type="RefSeq" id="WP_219041151.1">
    <property type="nucleotide sequence ID" value="NZ_JAHWDF010000019.1"/>
</dbReference>
<dbReference type="PANTHER" id="PTHR47406">
    <property type="entry name" value="COAGULATION FACTOR 5/8 TYPE, C-TERMINAL"/>
    <property type="match status" value="1"/>
</dbReference>
<sequence>MKVKLQYQKWLLLQLIILLSTPNFSQTESSFSYRESYFPMLSTNKHFQLKYHTMPLDNYWGLWGHNLIKWLKDEDHEEIYAFINHKRNHDQLCFSSENLKKIIKTRIDSLKESYQYFMIAPLDNTLACQCTKCLKAGNTKNNAAPAVFKLLNELALQNPNINFYTTAYLSVNEPPKQKQPNNIGLFFSTINFQRGKAYNELNDKHTLLENLKKWQININHLLVWEYTLNYDNFLDFYPNLLVLQENLKFLKNNGVTGVFINGSETYSVLQEIKCATTARLLYNVNLDVDEILKEEFLKRFPTEVAELSYQFYSKINHEFSDSKYTMGIYTGMNDAYHKYLNPALLNTFYKDLNTLTKKHQDQQTKSLLMSVCFLKLELMRYFGVEKYGYAETINKTLLIKPEVAKLLYQLETLSHQTGVTIYNEQGFKISEYIEFWKKEIKNYNKTKNLFLNKDFEVLSQLDHDYKNKKTLNNGSFGFLDYNNNWLINSIDDLEICVNANDLEDNLYEIKLSFLNDPQHHIYFPSEVILSNAEKVLKAIQIKKSIIKEKKAISISLDQKKYDLLNIKILRSEDNHQKRQMACDQIIIN</sequence>